<proteinExistence type="predicted"/>
<name>A0A2T0B095_9CLOT</name>
<comment type="caution">
    <text evidence="1">The sequence shown here is derived from an EMBL/GenBank/DDBJ whole genome shotgun (WGS) entry which is preliminary data.</text>
</comment>
<accession>A0A2T0B095</accession>
<dbReference type="RefSeq" id="WP_106064714.1">
    <property type="nucleotide sequence ID" value="NZ_PVXO01000071.1"/>
</dbReference>
<evidence type="ECO:0000313" key="1">
    <source>
        <dbReference type="EMBL" id="PRR76953.1"/>
    </source>
</evidence>
<dbReference type="OrthoDB" id="1920875at2"/>
<organism evidence="1 2">
    <name type="scientific">Clostridium liquoris</name>
    <dbReference type="NCBI Taxonomy" id="1289519"/>
    <lineage>
        <taxon>Bacteria</taxon>
        <taxon>Bacillati</taxon>
        <taxon>Bacillota</taxon>
        <taxon>Clostridia</taxon>
        <taxon>Eubacteriales</taxon>
        <taxon>Clostridiaceae</taxon>
        <taxon>Clostridium</taxon>
    </lineage>
</organism>
<dbReference type="AlphaFoldDB" id="A0A2T0B095"/>
<evidence type="ECO:0000313" key="2">
    <source>
        <dbReference type="Proteomes" id="UP000239706"/>
    </source>
</evidence>
<keyword evidence="2" id="KW-1185">Reference proteome</keyword>
<reference evidence="1 2" key="1">
    <citation type="submission" date="2018-03" db="EMBL/GenBank/DDBJ databases">
        <title>Genome sequence of Clostridium liquoris DSM 100320.</title>
        <authorList>
            <person name="Poehlein A."/>
            <person name="Daniel R."/>
        </authorList>
    </citation>
    <scope>NUCLEOTIDE SEQUENCE [LARGE SCALE GENOMIC DNA]</scope>
    <source>
        <strain evidence="1 2">DSM 100320</strain>
    </source>
</reference>
<dbReference type="Proteomes" id="UP000239706">
    <property type="component" value="Unassembled WGS sequence"/>
</dbReference>
<gene>
    <name evidence="1" type="ORF">CLLI_26920</name>
</gene>
<dbReference type="EMBL" id="PVXO01000071">
    <property type="protein sequence ID" value="PRR76953.1"/>
    <property type="molecule type" value="Genomic_DNA"/>
</dbReference>
<protein>
    <submittedName>
        <fullName evidence="1">Uncharacterized protein</fullName>
    </submittedName>
</protein>
<sequence>MRLEELKMVVAENCEGYEPIASVFVSDVGSNITDSCENCKNFEKGKCVKNLFDPIKERIYRN</sequence>